<evidence type="ECO:0000313" key="4">
    <source>
        <dbReference type="Proteomes" id="UP000661918"/>
    </source>
</evidence>
<dbReference type="Proteomes" id="UP000661918">
    <property type="component" value="Unassembled WGS sequence"/>
</dbReference>
<keyword evidence="1" id="KW-0472">Membrane</keyword>
<dbReference type="Pfam" id="PF14342">
    <property type="entry name" value="DUF4396"/>
    <property type="match status" value="1"/>
</dbReference>
<dbReference type="EMBL" id="BMOM01000040">
    <property type="protein sequence ID" value="GGM20100.1"/>
    <property type="molecule type" value="Genomic_DNA"/>
</dbReference>
<gene>
    <name evidence="3" type="ORF">GCM10010841_30180</name>
</gene>
<feature type="domain" description="DUF4396" evidence="2">
    <location>
        <begin position="80"/>
        <end position="211"/>
    </location>
</feature>
<feature type="transmembrane region" description="Helical" evidence="1">
    <location>
        <begin position="76"/>
        <end position="102"/>
    </location>
</feature>
<sequence length="229" mass="24104">MDMTMMTPAWLTPLAWIYVLASALTAVFLTYLVAARQPRSALDWVWPLSALFLGPAALAPYARWGRAPGSTPRSAGAPFAVALLSGAAASTIAHLIGVPVVFGAGWTIAGQALWAVALFILILATALLFLAEYVTSAGHRSSGLASPSAGTLLLATFVTVLAFDVGMVGWMLYLHTSQLMAPISDVVFVFQMQVGMILGMLTASPVVAWFASRRTLAAAVHQMAPITGR</sequence>
<feature type="transmembrane region" description="Helical" evidence="1">
    <location>
        <begin position="44"/>
        <end position="64"/>
    </location>
</feature>
<feature type="transmembrane region" description="Helical" evidence="1">
    <location>
        <begin position="186"/>
        <end position="211"/>
    </location>
</feature>
<comment type="caution">
    <text evidence="3">The sequence shown here is derived from an EMBL/GenBank/DDBJ whole genome shotgun (WGS) entry which is preliminary data.</text>
</comment>
<keyword evidence="4" id="KW-1185">Reference proteome</keyword>
<feature type="transmembrane region" description="Helical" evidence="1">
    <location>
        <begin position="152"/>
        <end position="174"/>
    </location>
</feature>
<evidence type="ECO:0000259" key="2">
    <source>
        <dbReference type="Pfam" id="PF14342"/>
    </source>
</evidence>
<dbReference type="InterPro" id="IPR025509">
    <property type="entry name" value="DUF4396"/>
</dbReference>
<proteinExistence type="predicted"/>
<reference evidence="4" key="1">
    <citation type="journal article" date="2019" name="Int. J. Syst. Evol. Microbiol.">
        <title>The Global Catalogue of Microorganisms (GCM) 10K type strain sequencing project: providing services to taxonomists for standard genome sequencing and annotation.</title>
        <authorList>
            <consortium name="The Broad Institute Genomics Platform"/>
            <consortium name="The Broad Institute Genome Sequencing Center for Infectious Disease"/>
            <person name="Wu L."/>
            <person name="Ma J."/>
        </authorList>
    </citation>
    <scope>NUCLEOTIDE SEQUENCE [LARGE SCALE GENOMIC DNA]</scope>
    <source>
        <strain evidence="4">JCM 15443</strain>
    </source>
</reference>
<feature type="transmembrane region" description="Helical" evidence="1">
    <location>
        <begin position="108"/>
        <end position="131"/>
    </location>
</feature>
<protein>
    <recommendedName>
        <fullName evidence="2">DUF4396 domain-containing protein</fullName>
    </recommendedName>
</protein>
<name>A0ABQ2GZT3_9DEIO</name>
<evidence type="ECO:0000313" key="3">
    <source>
        <dbReference type="EMBL" id="GGM20100.1"/>
    </source>
</evidence>
<keyword evidence="1" id="KW-1133">Transmembrane helix</keyword>
<accession>A0ABQ2GZT3</accession>
<keyword evidence="1" id="KW-0812">Transmembrane</keyword>
<organism evidence="3 4">
    <name type="scientific">Deinococcus aerophilus</name>
    <dbReference type="NCBI Taxonomy" id="522488"/>
    <lineage>
        <taxon>Bacteria</taxon>
        <taxon>Thermotogati</taxon>
        <taxon>Deinococcota</taxon>
        <taxon>Deinococci</taxon>
        <taxon>Deinococcales</taxon>
        <taxon>Deinococcaceae</taxon>
        <taxon>Deinococcus</taxon>
    </lineage>
</organism>
<evidence type="ECO:0000256" key="1">
    <source>
        <dbReference type="SAM" id="Phobius"/>
    </source>
</evidence>